<feature type="compositionally biased region" description="Low complexity" evidence="1">
    <location>
        <begin position="446"/>
        <end position="457"/>
    </location>
</feature>
<feature type="region of interest" description="Disordered" evidence="1">
    <location>
        <begin position="446"/>
        <end position="473"/>
    </location>
</feature>
<reference evidence="3 4" key="1">
    <citation type="journal article" date="2018" name="PLoS Genet.">
        <title>Population sequencing reveals clonal diversity and ancestral inbreeding in the grapevine cultivar Chardonnay.</title>
        <authorList>
            <person name="Roach M.J."/>
            <person name="Johnson D.L."/>
            <person name="Bohlmann J."/>
            <person name="van Vuuren H.J."/>
            <person name="Jones S.J."/>
            <person name="Pretorius I.S."/>
            <person name="Schmidt S.A."/>
            <person name="Borneman A.R."/>
        </authorList>
    </citation>
    <scope>NUCLEOTIDE SEQUENCE [LARGE SCALE GENOMIC DNA]</scope>
    <source>
        <strain evidence="4">cv. Chardonnay</strain>
        <tissue evidence="3">Leaf</tissue>
    </source>
</reference>
<comment type="caution">
    <text evidence="3">The sequence shown here is derived from an EMBL/GenBank/DDBJ whole genome shotgun (WGS) entry which is preliminary data.</text>
</comment>
<proteinExistence type="predicted"/>
<dbReference type="Proteomes" id="UP000288805">
    <property type="component" value="Unassembled WGS sequence"/>
</dbReference>
<keyword evidence="2" id="KW-0812">Transmembrane</keyword>
<organism evidence="3 4">
    <name type="scientific">Vitis vinifera</name>
    <name type="common">Grape</name>
    <dbReference type="NCBI Taxonomy" id="29760"/>
    <lineage>
        <taxon>Eukaryota</taxon>
        <taxon>Viridiplantae</taxon>
        <taxon>Streptophyta</taxon>
        <taxon>Embryophyta</taxon>
        <taxon>Tracheophyta</taxon>
        <taxon>Spermatophyta</taxon>
        <taxon>Magnoliopsida</taxon>
        <taxon>eudicotyledons</taxon>
        <taxon>Gunneridae</taxon>
        <taxon>Pentapetalae</taxon>
        <taxon>rosids</taxon>
        <taxon>Vitales</taxon>
        <taxon>Vitaceae</taxon>
        <taxon>Viteae</taxon>
        <taxon>Vitis</taxon>
    </lineage>
</organism>
<evidence type="ECO:0000313" key="4">
    <source>
        <dbReference type="Proteomes" id="UP000288805"/>
    </source>
</evidence>
<evidence type="ECO:0000313" key="3">
    <source>
        <dbReference type="EMBL" id="RVW61439.1"/>
    </source>
</evidence>
<evidence type="ECO:0000256" key="2">
    <source>
        <dbReference type="SAM" id="Phobius"/>
    </source>
</evidence>
<feature type="region of interest" description="Disordered" evidence="1">
    <location>
        <begin position="541"/>
        <end position="571"/>
    </location>
</feature>
<protein>
    <submittedName>
        <fullName evidence="3">Uncharacterized protein</fullName>
    </submittedName>
</protein>
<keyword evidence="2" id="KW-1133">Transmembrane helix</keyword>
<sequence length="631" mass="68299">MVLLAMAQEIKLSAFFRDSGGRAIITLQAAVRDRGRRIAIAPILSLNRRRNVGCGRLSGMTHQGLLTSGSVPRVLLGSPDGVAPDSDARHVSSGGGVTFCAHWVTWCAEAKRKKGIYDEPLSLGIPRQRVFSITGDCIVDFISVLPVHARGFWFVLGALGFLLPFCTFAGYQSCFGVEPGFRMGMLTMLGSVLAPLLKMSAKKDVASSSAVGQSDKDASGVVYAKKSVDKLNVRQFCERFCIPNGVSIQLVDGEAVSTEKSADNAIYFTKEQFNPGCLHAFPPIGDSSSGFNEGGSQGVCISPGVWAGLLEHPERPFSPNSLLVLPGMNKRGRVVEASFDRLNKLFEITAVKRHHQTLLTARNLLAIVREPKRTARKPDAKARQKLLDERKEKRQEGTLRKTPGEKGRDSPLVARPPARKEKKKKQKTKKTLSQVLWITAPNLEASSSSCRSEPSCPDHTILESDEAEEPEATSSFLQLVVFHPGPSSPQPKLESVGLPVADKPEEMRSPSEIRERLMQRHGKRLHVPIDLGPPPAKKVCLDQGGEASTPEVPAPATSRPDRDGASASAPVPLDAVGSSTAAMVHADGPGRSSPVVVGILMLEGLRRHRTVRRLKSRGAVILQQFLQAGRN</sequence>
<name>A0A438FNA5_VITVI</name>
<keyword evidence="2" id="KW-0472">Membrane</keyword>
<dbReference type="EMBL" id="QGNW01000841">
    <property type="protein sequence ID" value="RVW61439.1"/>
    <property type="molecule type" value="Genomic_DNA"/>
</dbReference>
<feature type="transmembrane region" description="Helical" evidence="2">
    <location>
        <begin position="151"/>
        <end position="171"/>
    </location>
</feature>
<gene>
    <name evidence="3" type="ORF">CK203_032029</name>
</gene>
<accession>A0A438FNA5</accession>
<evidence type="ECO:0000256" key="1">
    <source>
        <dbReference type="SAM" id="MobiDB-lite"/>
    </source>
</evidence>
<feature type="compositionally biased region" description="Basic and acidic residues" evidence="1">
    <location>
        <begin position="373"/>
        <end position="409"/>
    </location>
</feature>
<feature type="compositionally biased region" description="Basic residues" evidence="1">
    <location>
        <begin position="420"/>
        <end position="430"/>
    </location>
</feature>
<feature type="region of interest" description="Disordered" evidence="1">
    <location>
        <begin position="373"/>
        <end position="434"/>
    </location>
</feature>
<dbReference type="AlphaFoldDB" id="A0A438FNA5"/>